<reference evidence="2" key="1">
    <citation type="journal article" date="2015" name="Nat. Genet.">
        <title>The pineapple genome and the evolution of CAM photosynthesis.</title>
        <authorList>
            <person name="Ming R."/>
            <person name="VanBuren R."/>
            <person name="Wai C.M."/>
            <person name="Tang H."/>
            <person name="Schatz M.C."/>
            <person name="Bowers J.E."/>
            <person name="Lyons E."/>
            <person name="Wang M.L."/>
            <person name="Chen J."/>
            <person name="Biggers E."/>
            <person name="Zhang J."/>
            <person name="Huang L."/>
            <person name="Zhang L."/>
            <person name="Miao W."/>
            <person name="Zhang J."/>
            <person name="Ye Z."/>
            <person name="Miao C."/>
            <person name="Lin Z."/>
            <person name="Wang H."/>
            <person name="Zhou H."/>
            <person name="Yim W.C."/>
            <person name="Priest H.D."/>
            <person name="Zheng C."/>
            <person name="Woodhouse M."/>
            <person name="Edger P.P."/>
            <person name="Guyot R."/>
            <person name="Guo H.B."/>
            <person name="Guo H."/>
            <person name="Zheng G."/>
            <person name="Singh R."/>
            <person name="Sharma A."/>
            <person name="Min X."/>
            <person name="Zheng Y."/>
            <person name="Lee H."/>
            <person name="Gurtowski J."/>
            <person name="Sedlazeck F.J."/>
            <person name="Harkess A."/>
            <person name="McKain M.R."/>
            <person name="Liao Z."/>
            <person name="Fang J."/>
            <person name="Liu J."/>
            <person name="Zhang X."/>
            <person name="Zhang Q."/>
            <person name="Hu W."/>
            <person name="Qin Y."/>
            <person name="Wang K."/>
            <person name="Chen L.Y."/>
            <person name="Shirley N."/>
            <person name="Lin Y.R."/>
            <person name="Liu L.Y."/>
            <person name="Hernandez A.G."/>
            <person name="Wright C.L."/>
            <person name="Bulone V."/>
            <person name="Tuskan G.A."/>
            <person name="Heath K."/>
            <person name="Zee F."/>
            <person name="Moore P.H."/>
            <person name="Sunkar R."/>
            <person name="Leebens-Mack J.H."/>
            <person name="Mockler T."/>
            <person name="Bennetzen J.L."/>
            <person name="Freeling M."/>
            <person name="Sankoff D."/>
            <person name="Paterson A.H."/>
            <person name="Zhu X."/>
            <person name="Yang X."/>
            <person name="Smith J.A."/>
            <person name="Cushman J.C."/>
            <person name="Paull R.E."/>
            <person name="Yu Q."/>
        </authorList>
    </citation>
    <scope>NUCLEOTIDE SEQUENCE [LARGE SCALE GENOMIC DNA]</scope>
    <source>
        <strain evidence="2">cv. F153</strain>
    </source>
</reference>
<dbReference type="OrthoDB" id="1874222at2759"/>
<dbReference type="Proteomes" id="UP000515123">
    <property type="component" value="Linkage group 12"/>
</dbReference>
<protein>
    <submittedName>
        <fullName evidence="3">Uncharacterized protein LOC109718750</fullName>
    </submittedName>
</protein>
<sequence length="210" mass="22541">MRAVKDPLTLHLQEPYGILQPASSPLAAYAAVLLLFLLVAAAVAGMCVSTTFARRNKRFSAKKHAAAADAAAAAADSNENESTLRKASEVQRIASAGWCMIKRIFVCSARTSRPKPVGCEASEEGARWELTVDEGAWDGYRGAAAAAAAAALPLWQRKILMGERCELPRFSGLILYDECGRPLQTSPRTGTIIPRQEKQAAAITTLKDLL</sequence>
<dbReference type="PANTHER" id="PTHR33237:SF21">
    <property type="entry name" value="TRANSMEMBRANE PROTEIN"/>
    <property type="match status" value="1"/>
</dbReference>
<evidence type="ECO:0000313" key="2">
    <source>
        <dbReference type="Proteomes" id="UP000515123"/>
    </source>
</evidence>
<keyword evidence="2" id="KW-1185">Reference proteome</keyword>
<dbReference type="PANTHER" id="PTHR33237">
    <property type="entry name" value="F2P16.13 PROTEIN-RELATED"/>
    <property type="match status" value="1"/>
</dbReference>
<dbReference type="GeneID" id="109718750"/>
<dbReference type="Gramene" id="Aco000054.1.mrna1">
    <property type="protein sequence ID" value="Aco000054.1.mrna1"/>
    <property type="gene ID" value="Aco000054.1.path1"/>
</dbReference>
<dbReference type="RefSeq" id="XP_020100733.1">
    <property type="nucleotide sequence ID" value="XM_020245144.1"/>
</dbReference>
<keyword evidence="1" id="KW-0472">Membrane</keyword>
<dbReference type="AlphaFoldDB" id="A0A6P5G4Q2"/>
<evidence type="ECO:0000313" key="3">
    <source>
        <dbReference type="RefSeq" id="XP_020100733.1"/>
    </source>
</evidence>
<proteinExistence type="predicted"/>
<feature type="transmembrane region" description="Helical" evidence="1">
    <location>
        <begin position="26"/>
        <end position="53"/>
    </location>
</feature>
<keyword evidence="1" id="KW-0812">Transmembrane</keyword>
<reference evidence="3" key="2">
    <citation type="submission" date="2025-08" db="UniProtKB">
        <authorList>
            <consortium name="RefSeq"/>
        </authorList>
    </citation>
    <scope>IDENTIFICATION</scope>
    <source>
        <tissue evidence="3">Leaf</tissue>
    </source>
</reference>
<evidence type="ECO:0000256" key="1">
    <source>
        <dbReference type="SAM" id="Phobius"/>
    </source>
</evidence>
<gene>
    <name evidence="3" type="primary">LOC109718750</name>
</gene>
<accession>A0A6P5G4Q2</accession>
<keyword evidence="1" id="KW-1133">Transmembrane helix</keyword>
<name>A0A6P5G4Q2_ANACO</name>
<organism evidence="2 3">
    <name type="scientific">Ananas comosus</name>
    <name type="common">Pineapple</name>
    <name type="synonym">Ananas ananas</name>
    <dbReference type="NCBI Taxonomy" id="4615"/>
    <lineage>
        <taxon>Eukaryota</taxon>
        <taxon>Viridiplantae</taxon>
        <taxon>Streptophyta</taxon>
        <taxon>Embryophyta</taxon>
        <taxon>Tracheophyta</taxon>
        <taxon>Spermatophyta</taxon>
        <taxon>Magnoliopsida</taxon>
        <taxon>Liliopsida</taxon>
        <taxon>Poales</taxon>
        <taxon>Bromeliaceae</taxon>
        <taxon>Bromelioideae</taxon>
        <taxon>Ananas</taxon>
    </lineage>
</organism>